<protein>
    <submittedName>
        <fullName evidence="4">Uncharacterized protein</fullName>
    </submittedName>
</protein>
<evidence type="ECO:0000259" key="3">
    <source>
        <dbReference type="Pfam" id="PF13966"/>
    </source>
</evidence>
<feature type="domain" description="Endonuclease/exonuclease/phosphatase" evidence="2">
    <location>
        <begin position="212"/>
        <end position="412"/>
    </location>
</feature>
<dbReference type="AlphaFoldDB" id="A0A5N5J401"/>
<dbReference type="PANTHER" id="PTHR33710:SF71">
    <property type="entry name" value="ENDONUCLEASE_EXONUCLEASE_PHOSPHATASE DOMAIN-CONTAINING PROTEIN"/>
    <property type="match status" value="1"/>
</dbReference>
<dbReference type="InterPro" id="IPR036691">
    <property type="entry name" value="Endo/exonu/phosph_ase_sf"/>
</dbReference>
<evidence type="ECO:0000259" key="2">
    <source>
        <dbReference type="Pfam" id="PF03372"/>
    </source>
</evidence>
<dbReference type="Gene3D" id="3.60.10.10">
    <property type="entry name" value="Endonuclease/exonuclease/phosphatase"/>
    <property type="match status" value="1"/>
</dbReference>
<dbReference type="Pfam" id="PF13966">
    <property type="entry name" value="zf-RVT"/>
    <property type="match status" value="1"/>
</dbReference>
<evidence type="ECO:0000313" key="5">
    <source>
        <dbReference type="Proteomes" id="UP000326939"/>
    </source>
</evidence>
<sequence>MDQATPTQQEQQTLTTPDKTALSVASPNIQTQTTSHPVTSPTKQQNNNLVTHSQTKSLLVTSQLNSAQPTQLPVTSSDPVTQKATTVPSQHAPSTQLTICSPNTNETLNPTPLQAMQAPPPDMLLICQTEDHNNEVSRASVQGTGRVEDMHHPLCLESRMAQLPPASPIPPSPNILNTTIHIQSPTCNQATTSNKTNSSSSPQVKKKRGSRKDIIGILETKLQASNLPHIGTLLNMPHWHFLSNSQGSNTCRIIVGWNPFKVHVTMVSYLHQWLTVEVSSVACASRLRITFVYALNSPTDRRPLWNYLEAEAQACTSTPWLVMGDFNAIMVPHDRMGGDVAWPEHRNEFPNCIHNASLIQVPYDGMRFTWHNGRQGAGTIQKKLDWVFMNQLALQQWPRIKTTFQPRTTSDHSAMITSLSMAPNRRFGGFKFLKLWHAFILWLAIKGRLRTMDRLYDHEGPRICNLCSLEDETHEHLFFNCRFSYEVWAWLTSKHQTPWPNFRWPDLIQWGAVTYKSKSLFSSLVARLTLAASVYCIWMERNQRVFKATYRSARHTAEKAHEVLRTYLLGLNIPEAIQDNWFAP</sequence>
<dbReference type="SUPFAM" id="SSF56219">
    <property type="entry name" value="DNase I-like"/>
    <property type="match status" value="1"/>
</dbReference>
<feature type="domain" description="Reverse transcriptase zinc-binding" evidence="3">
    <location>
        <begin position="435"/>
        <end position="488"/>
    </location>
</feature>
<feature type="compositionally biased region" description="Low complexity" evidence="1">
    <location>
        <begin position="1"/>
        <end position="16"/>
    </location>
</feature>
<feature type="compositionally biased region" description="Low complexity" evidence="1">
    <location>
        <begin position="191"/>
        <end position="201"/>
    </location>
</feature>
<gene>
    <name evidence="4" type="ORF">DKX38_029423</name>
</gene>
<accession>A0A5N5J401</accession>
<feature type="region of interest" description="Disordered" evidence="1">
    <location>
        <begin position="64"/>
        <end position="103"/>
    </location>
</feature>
<reference evidence="5" key="1">
    <citation type="journal article" date="2019" name="Gigascience">
        <title>De novo genome assembly of the endangered Acer yangbiense, a plant species with extremely small populations endemic to Yunnan Province, China.</title>
        <authorList>
            <person name="Yang J."/>
            <person name="Wariss H.M."/>
            <person name="Tao L."/>
            <person name="Zhang R."/>
            <person name="Yun Q."/>
            <person name="Hollingsworth P."/>
            <person name="Dao Z."/>
            <person name="Luo G."/>
            <person name="Guo H."/>
            <person name="Ma Y."/>
            <person name="Sun W."/>
        </authorList>
    </citation>
    <scope>NUCLEOTIDE SEQUENCE [LARGE SCALE GENOMIC DNA]</scope>
    <source>
        <strain evidence="5">cv. br00</strain>
    </source>
</reference>
<feature type="compositionally biased region" description="Polar residues" evidence="1">
    <location>
        <begin position="23"/>
        <end position="46"/>
    </location>
</feature>
<name>A0A5N5J401_9ROSI</name>
<feature type="region of interest" description="Disordered" evidence="1">
    <location>
        <begin position="1"/>
        <end position="46"/>
    </location>
</feature>
<evidence type="ECO:0000313" key="4">
    <source>
        <dbReference type="EMBL" id="KAB5512395.1"/>
    </source>
</evidence>
<dbReference type="GO" id="GO:0003824">
    <property type="term" value="F:catalytic activity"/>
    <property type="evidence" value="ECO:0007669"/>
    <property type="project" value="InterPro"/>
</dbReference>
<dbReference type="InterPro" id="IPR026960">
    <property type="entry name" value="RVT-Znf"/>
</dbReference>
<dbReference type="InterPro" id="IPR005135">
    <property type="entry name" value="Endo/exonuclease/phosphatase"/>
</dbReference>
<organism evidence="4 5">
    <name type="scientific">Salix brachista</name>
    <dbReference type="NCBI Taxonomy" id="2182728"/>
    <lineage>
        <taxon>Eukaryota</taxon>
        <taxon>Viridiplantae</taxon>
        <taxon>Streptophyta</taxon>
        <taxon>Embryophyta</taxon>
        <taxon>Tracheophyta</taxon>
        <taxon>Spermatophyta</taxon>
        <taxon>Magnoliopsida</taxon>
        <taxon>eudicotyledons</taxon>
        <taxon>Gunneridae</taxon>
        <taxon>Pentapetalae</taxon>
        <taxon>rosids</taxon>
        <taxon>fabids</taxon>
        <taxon>Malpighiales</taxon>
        <taxon>Salicaceae</taxon>
        <taxon>Saliceae</taxon>
        <taxon>Salix</taxon>
    </lineage>
</organism>
<keyword evidence="5" id="KW-1185">Reference proteome</keyword>
<dbReference type="Proteomes" id="UP000326939">
    <property type="component" value="Chromosome 19"/>
</dbReference>
<proteinExistence type="predicted"/>
<dbReference type="EMBL" id="VDCV01000019">
    <property type="protein sequence ID" value="KAB5512395.1"/>
    <property type="molecule type" value="Genomic_DNA"/>
</dbReference>
<feature type="region of interest" description="Disordered" evidence="1">
    <location>
        <begin position="187"/>
        <end position="210"/>
    </location>
</feature>
<comment type="caution">
    <text evidence="4">The sequence shown here is derived from an EMBL/GenBank/DDBJ whole genome shotgun (WGS) entry which is preliminary data.</text>
</comment>
<dbReference type="PANTHER" id="PTHR33710">
    <property type="entry name" value="BNAC02G09200D PROTEIN"/>
    <property type="match status" value="1"/>
</dbReference>
<dbReference type="Pfam" id="PF03372">
    <property type="entry name" value="Exo_endo_phos"/>
    <property type="match status" value="1"/>
</dbReference>
<evidence type="ECO:0000256" key="1">
    <source>
        <dbReference type="SAM" id="MobiDB-lite"/>
    </source>
</evidence>